<dbReference type="EMBL" id="CP118224">
    <property type="protein sequence ID" value="WMC09464.1"/>
    <property type="molecule type" value="Genomic_DNA"/>
</dbReference>
<keyword evidence="4 10" id="KW-0963">Cytoplasm</keyword>
<dbReference type="Gene3D" id="3.90.20.20">
    <property type="match status" value="1"/>
</dbReference>
<dbReference type="Gene3D" id="2.30.22.10">
    <property type="entry name" value="Head domain of nucleotide exchange factor GrpE"/>
    <property type="match status" value="1"/>
</dbReference>
<evidence type="ECO:0000256" key="9">
    <source>
        <dbReference type="ARBA" id="ARBA00076414"/>
    </source>
</evidence>
<protein>
    <recommendedName>
        <fullName evidence="8 10">Protein GrpE</fullName>
    </recommendedName>
    <alternativeName>
        <fullName evidence="9 10">HSP-70 cofactor</fullName>
    </alternativeName>
</protein>
<evidence type="ECO:0000256" key="1">
    <source>
        <dbReference type="ARBA" id="ARBA00004496"/>
    </source>
</evidence>
<dbReference type="PANTHER" id="PTHR21237:SF23">
    <property type="entry name" value="GRPE PROTEIN HOMOLOG, MITOCHONDRIAL"/>
    <property type="match status" value="1"/>
</dbReference>
<evidence type="ECO:0000256" key="10">
    <source>
        <dbReference type="HAMAP-Rule" id="MF_01151"/>
    </source>
</evidence>
<keyword evidence="16" id="KW-1185">Reference proteome</keyword>
<evidence type="ECO:0000256" key="7">
    <source>
        <dbReference type="ARBA" id="ARBA00053401"/>
    </source>
</evidence>
<comment type="subunit">
    <text evidence="3 10">Homodimer.</text>
</comment>
<comment type="subcellular location">
    <subcellularLocation>
        <location evidence="1 10">Cytoplasm</location>
    </subcellularLocation>
</comment>
<dbReference type="GO" id="GO:0005829">
    <property type="term" value="C:cytosol"/>
    <property type="evidence" value="ECO:0007669"/>
    <property type="project" value="TreeGrafter"/>
</dbReference>
<evidence type="ECO:0000256" key="5">
    <source>
        <dbReference type="ARBA" id="ARBA00023016"/>
    </source>
</evidence>
<dbReference type="GO" id="GO:0051082">
    <property type="term" value="F:unfolded protein binding"/>
    <property type="evidence" value="ECO:0007669"/>
    <property type="project" value="TreeGrafter"/>
</dbReference>
<dbReference type="Pfam" id="PF01025">
    <property type="entry name" value="GrpE"/>
    <property type="match status" value="1"/>
</dbReference>
<comment type="similarity">
    <text evidence="2 10 12">Belongs to the GrpE family.</text>
</comment>
<evidence type="ECO:0000256" key="12">
    <source>
        <dbReference type="RuleBase" id="RU004478"/>
    </source>
</evidence>
<keyword evidence="5 10" id="KW-0346">Stress response</keyword>
<dbReference type="NCBIfam" id="NF010738">
    <property type="entry name" value="PRK14140.1"/>
    <property type="match status" value="1"/>
</dbReference>
<evidence type="ECO:0000256" key="3">
    <source>
        <dbReference type="ARBA" id="ARBA00011738"/>
    </source>
</evidence>
<dbReference type="GO" id="GO:0042803">
    <property type="term" value="F:protein homodimerization activity"/>
    <property type="evidence" value="ECO:0007669"/>
    <property type="project" value="InterPro"/>
</dbReference>
<reference evidence="15 16" key="1">
    <citation type="submission" date="2023-02" db="EMBL/GenBank/DDBJ databases">
        <title>Complete genome sequence of a novel bacterium Oceanimonas sp. NTOU-MSR1 isolated from marine coast sediment.</title>
        <authorList>
            <person name="Yang H.-T."/>
            <person name="Chen Y.-L."/>
            <person name="Ho Y.-N."/>
        </authorList>
    </citation>
    <scope>NUCLEOTIDE SEQUENCE [LARGE SCALE GENOMIC DNA]</scope>
    <source>
        <strain evidence="15 16">NTOU-MSR1</strain>
    </source>
</reference>
<keyword evidence="13" id="KW-0175">Coiled coil</keyword>
<dbReference type="RefSeq" id="WP_306760662.1">
    <property type="nucleotide sequence ID" value="NZ_CP118224.1"/>
</dbReference>
<organism evidence="15 16">
    <name type="scientific">Oceanimonas pelagia</name>
    <dbReference type="NCBI Taxonomy" id="3028314"/>
    <lineage>
        <taxon>Bacteria</taxon>
        <taxon>Pseudomonadati</taxon>
        <taxon>Pseudomonadota</taxon>
        <taxon>Gammaproteobacteria</taxon>
        <taxon>Aeromonadales</taxon>
        <taxon>Aeromonadaceae</taxon>
        <taxon>Oceanimonas</taxon>
    </lineage>
</organism>
<evidence type="ECO:0000256" key="14">
    <source>
        <dbReference type="SAM" id="MobiDB-lite"/>
    </source>
</evidence>
<evidence type="ECO:0000256" key="2">
    <source>
        <dbReference type="ARBA" id="ARBA00009054"/>
    </source>
</evidence>
<dbReference type="InterPro" id="IPR000740">
    <property type="entry name" value="GrpE"/>
</dbReference>
<dbReference type="InterPro" id="IPR013805">
    <property type="entry name" value="GrpE_CC"/>
</dbReference>
<evidence type="ECO:0000256" key="6">
    <source>
        <dbReference type="ARBA" id="ARBA00023186"/>
    </source>
</evidence>
<sequence length="208" mass="22798">MSSKHNQVDTEQSEALEQEQQAEQAQPTEQAEQAEQQDAVQPDAAYVAELEQKLAAAESSAKEERDNALRAVAEMENIRRRAAQDVEKAQKFALEKFVNELLPVIDSLERAIEHTSDESDAFKAVHEGVELTLKSLLSAVEKFGVAAIDPKGEPFDPNKHQAMSMVESDEVAPNAVLAVMMKGYELNGRVLRPAMVMVAKGPAIDTQA</sequence>
<dbReference type="GO" id="GO:0006457">
    <property type="term" value="P:protein folding"/>
    <property type="evidence" value="ECO:0007669"/>
    <property type="project" value="InterPro"/>
</dbReference>
<evidence type="ECO:0000256" key="4">
    <source>
        <dbReference type="ARBA" id="ARBA00022490"/>
    </source>
</evidence>
<dbReference type="PRINTS" id="PR00773">
    <property type="entry name" value="GRPEPROTEIN"/>
</dbReference>
<feature type="coiled-coil region" evidence="13">
    <location>
        <begin position="47"/>
        <end position="81"/>
    </location>
</feature>
<dbReference type="CDD" id="cd00446">
    <property type="entry name" value="GrpE"/>
    <property type="match status" value="1"/>
</dbReference>
<evidence type="ECO:0000256" key="8">
    <source>
        <dbReference type="ARBA" id="ARBA00072274"/>
    </source>
</evidence>
<name>A0AA50KL02_9GAMM</name>
<dbReference type="Proteomes" id="UP001223802">
    <property type="component" value="Chromosome"/>
</dbReference>
<proteinExistence type="inferred from homology"/>
<feature type="compositionally biased region" description="Low complexity" evidence="14">
    <location>
        <begin position="18"/>
        <end position="45"/>
    </location>
</feature>
<dbReference type="PANTHER" id="PTHR21237">
    <property type="entry name" value="GRPE PROTEIN"/>
    <property type="match status" value="1"/>
</dbReference>
<feature type="region of interest" description="Disordered" evidence="14">
    <location>
        <begin position="1"/>
        <end position="45"/>
    </location>
</feature>
<evidence type="ECO:0000256" key="11">
    <source>
        <dbReference type="RuleBase" id="RU000639"/>
    </source>
</evidence>
<accession>A0AA50KL02</accession>
<dbReference type="GO" id="GO:0051087">
    <property type="term" value="F:protein-folding chaperone binding"/>
    <property type="evidence" value="ECO:0007669"/>
    <property type="project" value="InterPro"/>
</dbReference>
<dbReference type="HAMAP" id="MF_01151">
    <property type="entry name" value="GrpE"/>
    <property type="match status" value="1"/>
</dbReference>
<dbReference type="KEGG" id="ope:PU634_10085"/>
<comment type="function">
    <text evidence="7 10 11">Participates actively in the response to hyperosmotic and heat shock by preventing the aggregation of stress-denatured proteins, in association with DnaK and GrpE. It is the nucleotide exchange factor for DnaK and may function as a thermosensor. Unfolded proteins bind initially to DnaJ; upon interaction with the DnaJ-bound protein, DnaK hydrolyzes its bound ATP, resulting in the formation of a stable complex. GrpE releases ADP from DnaK; ATP binding to DnaK triggers the release of the substrate protein, thus completing the reaction cycle. Several rounds of ATP-dependent interactions between DnaJ, DnaK and GrpE are required for fully efficient folding.</text>
</comment>
<dbReference type="PROSITE" id="PS01071">
    <property type="entry name" value="GRPE"/>
    <property type="match status" value="1"/>
</dbReference>
<evidence type="ECO:0000313" key="16">
    <source>
        <dbReference type="Proteomes" id="UP001223802"/>
    </source>
</evidence>
<dbReference type="InterPro" id="IPR009012">
    <property type="entry name" value="GrpE_head"/>
</dbReference>
<evidence type="ECO:0000313" key="15">
    <source>
        <dbReference type="EMBL" id="WMC09464.1"/>
    </source>
</evidence>
<dbReference type="SUPFAM" id="SSF58014">
    <property type="entry name" value="Coiled-coil domain of nucleotide exchange factor GrpE"/>
    <property type="match status" value="1"/>
</dbReference>
<dbReference type="AlphaFoldDB" id="A0AA50KL02"/>
<dbReference type="NCBIfam" id="NF010748">
    <property type="entry name" value="PRK14150.1"/>
    <property type="match status" value="1"/>
</dbReference>
<keyword evidence="6 10" id="KW-0143">Chaperone</keyword>
<dbReference type="SUPFAM" id="SSF51064">
    <property type="entry name" value="Head domain of nucleotide exchange factor GrpE"/>
    <property type="match status" value="1"/>
</dbReference>
<dbReference type="FunFam" id="2.30.22.10:FF:000001">
    <property type="entry name" value="Protein GrpE"/>
    <property type="match status" value="1"/>
</dbReference>
<evidence type="ECO:0000256" key="13">
    <source>
        <dbReference type="SAM" id="Coils"/>
    </source>
</evidence>
<gene>
    <name evidence="10 15" type="primary">grpE</name>
    <name evidence="15" type="ORF">PU634_10085</name>
</gene>
<dbReference type="GO" id="GO:0000774">
    <property type="term" value="F:adenyl-nucleotide exchange factor activity"/>
    <property type="evidence" value="ECO:0007669"/>
    <property type="project" value="InterPro"/>
</dbReference>
<dbReference type="NCBIfam" id="NF010737">
    <property type="entry name" value="PRK14139.1"/>
    <property type="match status" value="1"/>
</dbReference>